<protein>
    <submittedName>
        <fullName evidence="1">Uncharacterized protein</fullName>
    </submittedName>
</protein>
<dbReference type="AlphaFoldDB" id="A0A0F9TC31"/>
<proteinExistence type="predicted"/>
<reference evidence="1" key="1">
    <citation type="journal article" date="2015" name="Nature">
        <title>Complex archaea that bridge the gap between prokaryotes and eukaryotes.</title>
        <authorList>
            <person name="Spang A."/>
            <person name="Saw J.H."/>
            <person name="Jorgensen S.L."/>
            <person name="Zaremba-Niedzwiedzka K."/>
            <person name="Martijn J."/>
            <person name="Lind A.E."/>
            <person name="van Eijk R."/>
            <person name="Schleper C."/>
            <person name="Guy L."/>
            <person name="Ettema T.J."/>
        </authorList>
    </citation>
    <scope>NUCLEOTIDE SEQUENCE</scope>
</reference>
<accession>A0A0F9TC31</accession>
<comment type="caution">
    <text evidence="1">The sequence shown here is derived from an EMBL/GenBank/DDBJ whole genome shotgun (WGS) entry which is preliminary data.</text>
</comment>
<name>A0A0F9TC31_9ZZZZ</name>
<dbReference type="EMBL" id="LAZR01000290">
    <property type="protein sequence ID" value="KKN76719.1"/>
    <property type="molecule type" value="Genomic_DNA"/>
</dbReference>
<evidence type="ECO:0000313" key="1">
    <source>
        <dbReference type="EMBL" id="KKN76719.1"/>
    </source>
</evidence>
<sequence>MVRFDMFWCALVWSGSHGGLRDGTPLWGFVRQGSLGVVRRGEVSSGKVWLGQAVAATLAWVTSAWYGTAVPVGCGLVCSGEVRCGSAVMARQREFSWGKVGYGKARQSR</sequence>
<gene>
    <name evidence="1" type="ORF">LCGC14_0366900</name>
</gene>
<organism evidence="1">
    <name type="scientific">marine sediment metagenome</name>
    <dbReference type="NCBI Taxonomy" id="412755"/>
    <lineage>
        <taxon>unclassified sequences</taxon>
        <taxon>metagenomes</taxon>
        <taxon>ecological metagenomes</taxon>
    </lineage>
</organism>